<evidence type="ECO:0000313" key="9">
    <source>
        <dbReference type="Proteomes" id="UP000606786"/>
    </source>
</evidence>
<feature type="coiled-coil region" evidence="5">
    <location>
        <begin position="62"/>
        <end position="93"/>
    </location>
</feature>
<dbReference type="InterPro" id="IPR035269">
    <property type="entry name" value="PSMD9"/>
</dbReference>
<gene>
    <name evidence="8" type="primary">PSMD9</name>
    <name evidence="7" type="ORF">CCAP1982_LOCUS1199</name>
</gene>
<dbReference type="Gene3D" id="2.30.42.10">
    <property type="match status" value="1"/>
</dbReference>
<dbReference type="PANTHER" id="PTHR12651">
    <property type="entry name" value="26S PROTEASOME NON-ATPASE REGULATORY SUBUNIT 9"/>
    <property type="match status" value="1"/>
</dbReference>
<dbReference type="InterPro" id="IPR040815">
    <property type="entry name" value="Nas2_N"/>
</dbReference>
<protein>
    <recommendedName>
        <fullName evidence="2">26S proteasome non-ATPase regulatory subunit 9</fullName>
    </recommendedName>
    <alternativeName>
        <fullName evidence="4">26S proteasome regulatory subunit p27</fullName>
    </alternativeName>
</protein>
<organism evidence="8">
    <name type="scientific">Ceratitis capitata</name>
    <name type="common">Mediterranean fruit fly</name>
    <name type="synonym">Tephritis capitata</name>
    <dbReference type="NCBI Taxonomy" id="7213"/>
    <lineage>
        <taxon>Eukaryota</taxon>
        <taxon>Metazoa</taxon>
        <taxon>Ecdysozoa</taxon>
        <taxon>Arthropoda</taxon>
        <taxon>Hexapoda</taxon>
        <taxon>Insecta</taxon>
        <taxon>Pterygota</taxon>
        <taxon>Neoptera</taxon>
        <taxon>Endopterygota</taxon>
        <taxon>Diptera</taxon>
        <taxon>Brachycera</taxon>
        <taxon>Muscomorpha</taxon>
        <taxon>Tephritoidea</taxon>
        <taxon>Tephritidae</taxon>
        <taxon>Ceratitis</taxon>
        <taxon>Ceratitis</taxon>
    </lineage>
</organism>
<evidence type="ECO:0000256" key="4">
    <source>
        <dbReference type="ARBA" id="ARBA00030007"/>
    </source>
</evidence>
<keyword evidence="3" id="KW-0143">Chaperone</keyword>
<comment type="similarity">
    <text evidence="1">Belongs to the proteasome subunit p27 family.</text>
</comment>
<keyword evidence="9" id="KW-1185">Reference proteome</keyword>
<reference evidence="8" key="2">
    <citation type="journal article" date="2014" name="BMC Genomics">
        <title>A genomic perspective to assessing quality of mass-reared SIT flies used in Mediterranean fruit fly (Ceratitis capitata) eradication in California.</title>
        <authorList>
            <person name="Calla B."/>
            <person name="Hall B."/>
            <person name="Hou S."/>
            <person name="Geib S.M."/>
        </authorList>
    </citation>
    <scope>NUCLEOTIDE SEQUENCE</scope>
</reference>
<dbReference type="SMART" id="SM00228">
    <property type="entry name" value="PDZ"/>
    <property type="match status" value="1"/>
</dbReference>
<dbReference type="EMBL" id="CAJHJT010000001">
    <property type="protein sequence ID" value="CAD6992335.1"/>
    <property type="molecule type" value="Genomic_DNA"/>
</dbReference>
<reference evidence="8" key="1">
    <citation type="submission" date="2013-07" db="EMBL/GenBank/DDBJ databases">
        <authorList>
            <person name="Geib S."/>
        </authorList>
    </citation>
    <scope>NUCLEOTIDE SEQUENCE</scope>
</reference>
<dbReference type="GO" id="GO:0005737">
    <property type="term" value="C:cytoplasm"/>
    <property type="evidence" value="ECO:0007669"/>
    <property type="project" value="TreeGrafter"/>
</dbReference>
<dbReference type="GO" id="GO:0005634">
    <property type="term" value="C:nucleus"/>
    <property type="evidence" value="ECO:0007669"/>
    <property type="project" value="TreeGrafter"/>
</dbReference>
<keyword evidence="5" id="KW-0175">Coiled coil</keyword>
<evidence type="ECO:0000256" key="5">
    <source>
        <dbReference type="SAM" id="Coils"/>
    </source>
</evidence>
<dbReference type="GO" id="GO:0000502">
    <property type="term" value="C:proteasome complex"/>
    <property type="evidence" value="ECO:0007669"/>
    <property type="project" value="UniProtKB-KW"/>
</dbReference>
<dbReference type="InterPro" id="IPR041489">
    <property type="entry name" value="PDZ_6"/>
</dbReference>
<evidence type="ECO:0000259" key="6">
    <source>
        <dbReference type="SMART" id="SM00228"/>
    </source>
</evidence>
<dbReference type="InterPro" id="IPR001478">
    <property type="entry name" value="PDZ"/>
</dbReference>
<keyword evidence="8" id="KW-0647">Proteasome</keyword>
<dbReference type="KEGG" id="ccat:101458588"/>
<evidence type="ECO:0000313" key="8">
    <source>
        <dbReference type="EMBL" id="JAB89147.1"/>
    </source>
</evidence>
<evidence type="ECO:0000256" key="1">
    <source>
        <dbReference type="ARBA" id="ARBA00005256"/>
    </source>
</evidence>
<dbReference type="FunFam" id="2.30.42.10:FF:000107">
    <property type="entry name" value="26S proteasome non-ATPase regulatory subunit 9"/>
    <property type="match status" value="1"/>
</dbReference>
<dbReference type="GO" id="GO:0070682">
    <property type="term" value="P:proteasome regulatory particle assembly"/>
    <property type="evidence" value="ECO:0007669"/>
    <property type="project" value="InterPro"/>
</dbReference>
<reference evidence="7" key="3">
    <citation type="submission" date="2020-11" db="EMBL/GenBank/DDBJ databases">
        <authorList>
            <person name="Whitehead M."/>
        </authorList>
    </citation>
    <scope>NUCLEOTIDE SEQUENCE</scope>
    <source>
        <strain evidence="7">EGII</strain>
    </source>
</reference>
<feature type="domain" description="PDZ" evidence="6">
    <location>
        <begin position="120"/>
        <end position="199"/>
    </location>
</feature>
<dbReference type="Proteomes" id="UP000606786">
    <property type="component" value="Unassembled WGS sequence"/>
</dbReference>
<evidence type="ECO:0000256" key="2">
    <source>
        <dbReference type="ARBA" id="ARBA00014937"/>
    </source>
</evidence>
<dbReference type="InterPro" id="IPR036034">
    <property type="entry name" value="PDZ_sf"/>
</dbReference>
<sequence>MVVPVPNPTKDLIFKLMDEKEKVEGKISEYGRILENNANVGMDGPLIDAEGFPRNDIDVYQVRQARQQIICLQNDYKTLLKEIERQMHKLHSETAPEQSEEISQQAANMQLEEESQMPHTSNMFTNSSPAVSGLAEALVKVDMISPGSPAEESGLRVGDEILEFGTVNSSNFRNDISQIGDLVRHMQNKRVPLRVQRFGQRLDLILIPKLWSGRGLLGCNIVLPK</sequence>
<dbReference type="SUPFAM" id="SSF50156">
    <property type="entry name" value="PDZ domain-like"/>
    <property type="match status" value="1"/>
</dbReference>
<dbReference type="EMBL" id="GAMC01017408">
    <property type="protein sequence ID" value="JAB89147.1"/>
    <property type="molecule type" value="mRNA"/>
</dbReference>
<proteinExistence type="evidence at transcript level"/>
<evidence type="ECO:0000256" key="3">
    <source>
        <dbReference type="ARBA" id="ARBA00023186"/>
    </source>
</evidence>
<dbReference type="Pfam" id="PF17820">
    <property type="entry name" value="PDZ_6"/>
    <property type="match status" value="1"/>
</dbReference>
<dbReference type="Gene3D" id="6.10.140.1710">
    <property type="match status" value="1"/>
</dbReference>
<dbReference type="PANTHER" id="PTHR12651:SF1">
    <property type="entry name" value="26S PROTEASOME NON-ATPASE REGULATORY SUBUNIT 9"/>
    <property type="match status" value="1"/>
</dbReference>
<dbReference type="OrthoDB" id="72325at2759"/>
<dbReference type="GeneID" id="101458588"/>
<accession>W8ASL7</accession>
<dbReference type="AlphaFoldDB" id="W8ASL7"/>
<name>W8ASL7_CERCA</name>
<dbReference type="Pfam" id="PF18265">
    <property type="entry name" value="Nas2_N"/>
    <property type="match status" value="1"/>
</dbReference>
<evidence type="ECO:0000313" key="7">
    <source>
        <dbReference type="EMBL" id="CAD6992335.1"/>
    </source>
</evidence>